<feature type="domain" description="C2H2-type" evidence="2">
    <location>
        <begin position="319"/>
        <end position="344"/>
    </location>
</feature>
<feature type="non-terminal residue" evidence="3">
    <location>
        <position position="1"/>
    </location>
</feature>
<evidence type="ECO:0000256" key="1">
    <source>
        <dbReference type="SAM" id="MobiDB-lite"/>
    </source>
</evidence>
<feature type="compositionally biased region" description="Basic and acidic residues" evidence="1">
    <location>
        <begin position="287"/>
        <end position="301"/>
    </location>
</feature>
<evidence type="ECO:0000313" key="3">
    <source>
        <dbReference type="EMBL" id="GMS85920.1"/>
    </source>
</evidence>
<evidence type="ECO:0000259" key="2">
    <source>
        <dbReference type="SMART" id="SM00355"/>
    </source>
</evidence>
<dbReference type="AlphaFoldDB" id="A0AAV5T0Q3"/>
<feature type="compositionally biased region" description="Basic and acidic residues" evidence="1">
    <location>
        <begin position="167"/>
        <end position="183"/>
    </location>
</feature>
<dbReference type="EMBL" id="BTSX01000002">
    <property type="protein sequence ID" value="GMS85920.1"/>
    <property type="molecule type" value="Genomic_DNA"/>
</dbReference>
<feature type="compositionally biased region" description="Polar residues" evidence="1">
    <location>
        <begin position="302"/>
        <end position="314"/>
    </location>
</feature>
<evidence type="ECO:0000313" key="4">
    <source>
        <dbReference type="Proteomes" id="UP001432027"/>
    </source>
</evidence>
<feature type="region of interest" description="Disordered" evidence="1">
    <location>
        <begin position="80"/>
        <end position="314"/>
    </location>
</feature>
<gene>
    <name evidence="3" type="ORF">PENTCL1PPCAC_8095</name>
</gene>
<proteinExistence type="predicted"/>
<accession>A0AAV5T0Q3</accession>
<dbReference type="SMART" id="SM00355">
    <property type="entry name" value="ZnF_C2H2"/>
    <property type="match status" value="2"/>
</dbReference>
<comment type="caution">
    <text evidence="3">The sequence shown here is derived from an EMBL/GenBank/DDBJ whole genome shotgun (WGS) entry which is preliminary data.</text>
</comment>
<feature type="domain" description="C2H2-type" evidence="2">
    <location>
        <begin position="398"/>
        <end position="420"/>
    </location>
</feature>
<sequence>RTAEMQQKLSQVPVLLDKERVSRILSAFDLKNVPLPSEDQRMCDDAEEDYDLRTSFADSLDNVSTVTDQKIMTPNSTRVVRVKARESPEEPSNESIYCAKQGSSKIVTVEGRRRSSKGIVKSKSDSEKRSAHATSTSVGVEKIRSPVVKSASKPNNKTVDSNEDGEPSVKRSRLDTVMKRNPESSDAVEQETRKARSRSVKKLSNSNSDKRLEDVSSKSTMEAENSMRLLRSASKSQKNSAKVDDAGDLSGKQSMCDSGEHKANGSSDSVDAESSRRSSRGVNKSTSDAEKSIETGKKKSQNDTPSTNGISPVSKSADLECPLIDCKFRTTSVKYWMDHFRVAHSTTPVQKGYGLRCECGNESFSERHSKKCDIAKFTVIRKTKMSTTVEVSDNKITPKCVLCEKHPKTPRGYVDHLYLHHKKNLQENEIYLICNCGLHIYNNHIPNNNHSNGCDRRKFTLHKLSDK</sequence>
<dbReference type="InterPro" id="IPR013087">
    <property type="entry name" value="Znf_C2H2_type"/>
</dbReference>
<reference evidence="3" key="1">
    <citation type="submission" date="2023-10" db="EMBL/GenBank/DDBJ databases">
        <title>Genome assembly of Pristionchus species.</title>
        <authorList>
            <person name="Yoshida K."/>
            <person name="Sommer R.J."/>
        </authorList>
    </citation>
    <scope>NUCLEOTIDE SEQUENCE</scope>
    <source>
        <strain evidence="3">RS0144</strain>
    </source>
</reference>
<keyword evidence="4" id="KW-1185">Reference proteome</keyword>
<protein>
    <recommendedName>
        <fullName evidence="2">C2H2-type domain-containing protein</fullName>
    </recommendedName>
</protein>
<name>A0AAV5T0Q3_9BILA</name>
<dbReference type="Proteomes" id="UP001432027">
    <property type="component" value="Unassembled WGS sequence"/>
</dbReference>
<organism evidence="3 4">
    <name type="scientific">Pristionchus entomophagus</name>
    <dbReference type="NCBI Taxonomy" id="358040"/>
    <lineage>
        <taxon>Eukaryota</taxon>
        <taxon>Metazoa</taxon>
        <taxon>Ecdysozoa</taxon>
        <taxon>Nematoda</taxon>
        <taxon>Chromadorea</taxon>
        <taxon>Rhabditida</taxon>
        <taxon>Rhabditina</taxon>
        <taxon>Diplogasteromorpha</taxon>
        <taxon>Diplogasteroidea</taxon>
        <taxon>Neodiplogasteridae</taxon>
        <taxon>Pristionchus</taxon>
    </lineage>
</organism>